<accession>A0A1M6ZG43</accession>
<reference evidence="1 2" key="1">
    <citation type="submission" date="2016-11" db="EMBL/GenBank/DDBJ databases">
        <authorList>
            <person name="Jaros S."/>
            <person name="Januszkiewicz K."/>
            <person name="Wedrychowicz H."/>
        </authorList>
    </citation>
    <scope>NUCLEOTIDE SEQUENCE [LARGE SCALE GENOMIC DNA]</scope>
    <source>
        <strain evidence="1 2">KHT3</strain>
    </source>
</reference>
<proteinExistence type="predicted"/>
<name>A0A1M6ZG43_XYLRU</name>
<sequence>MKKLFICSILFVLFLQTGCTDNVQPQKSNNPSHSLEPDNITDADSYYYRHCLEKFTQLIKTPDNIQFFELENVFNEADVYSESLLFNLVVANRLGLDVAKIRVACCLSESLSNPNISKNSKEISLYYLKKWESCTQHKRGKQIIERFESIPTNETGIRFPKITYKSSEIQRLKVGCLKGAIKDYEKLKEKMSNDTMYAFMLYYAYMMADRYNYQPAKRDVVTIVNRFYDEYNLGPIDKDTRYFCSFFK</sequence>
<evidence type="ECO:0000313" key="2">
    <source>
        <dbReference type="Proteomes" id="UP000184130"/>
    </source>
</evidence>
<dbReference type="AlphaFoldDB" id="A0A1M6ZG43"/>
<organism evidence="1 2">
    <name type="scientific">Xylanibacter ruminicola</name>
    <name type="common">Prevotella ruminicola</name>
    <dbReference type="NCBI Taxonomy" id="839"/>
    <lineage>
        <taxon>Bacteria</taxon>
        <taxon>Pseudomonadati</taxon>
        <taxon>Bacteroidota</taxon>
        <taxon>Bacteroidia</taxon>
        <taxon>Bacteroidales</taxon>
        <taxon>Prevotellaceae</taxon>
        <taxon>Xylanibacter</taxon>
    </lineage>
</organism>
<dbReference type="EMBL" id="FRBD01000062">
    <property type="protein sequence ID" value="SHL29344.1"/>
    <property type="molecule type" value="Genomic_DNA"/>
</dbReference>
<protein>
    <submittedName>
        <fullName evidence="1">Uncharacterized protein</fullName>
    </submittedName>
</protein>
<dbReference type="Proteomes" id="UP000184130">
    <property type="component" value="Unassembled WGS sequence"/>
</dbReference>
<dbReference type="OrthoDB" id="10014848at2"/>
<dbReference type="RefSeq" id="WP_073211908.1">
    <property type="nucleotide sequence ID" value="NZ_FRBD01000062.1"/>
</dbReference>
<gene>
    <name evidence="1" type="ORF">SAMN05216463_1621</name>
</gene>
<evidence type="ECO:0000313" key="1">
    <source>
        <dbReference type="EMBL" id="SHL29344.1"/>
    </source>
</evidence>